<dbReference type="EMBL" id="CAJVPG010000188">
    <property type="protein sequence ID" value="CAG8369977.1"/>
    <property type="molecule type" value="Genomic_DNA"/>
</dbReference>
<name>A0A9W4J464_9EURO</name>
<accession>A0A9W4J464</accession>
<feature type="region of interest" description="Disordered" evidence="1">
    <location>
        <begin position="1"/>
        <end position="133"/>
    </location>
</feature>
<feature type="compositionally biased region" description="Basic residues" evidence="1">
    <location>
        <begin position="1"/>
        <end position="10"/>
    </location>
</feature>
<dbReference type="Proteomes" id="UP001152649">
    <property type="component" value="Unassembled WGS sequence"/>
</dbReference>
<evidence type="ECO:0008006" key="4">
    <source>
        <dbReference type="Google" id="ProtNLM"/>
    </source>
</evidence>
<evidence type="ECO:0000256" key="1">
    <source>
        <dbReference type="SAM" id="MobiDB-lite"/>
    </source>
</evidence>
<reference evidence="2" key="1">
    <citation type="submission" date="2021-07" db="EMBL/GenBank/DDBJ databases">
        <authorList>
            <person name="Branca A.L. A."/>
        </authorList>
    </citation>
    <scope>NUCLEOTIDE SEQUENCE</scope>
</reference>
<dbReference type="AlphaFoldDB" id="A0A9W4J464"/>
<proteinExistence type="predicted"/>
<feature type="compositionally biased region" description="Polar residues" evidence="1">
    <location>
        <begin position="12"/>
        <end position="26"/>
    </location>
</feature>
<keyword evidence="3" id="KW-1185">Reference proteome</keyword>
<comment type="caution">
    <text evidence="2">The sequence shown here is derived from an EMBL/GenBank/DDBJ whole genome shotgun (WGS) entry which is preliminary data.</text>
</comment>
<gene>
    <name evidence="2" type="ORF">PSALAMII_LOCUS4644</name>
</gene>
<dbReference type="OrthoDB" id="193467at2759"/>
<protein>
    <recommendedName>
        <fullName evidence="4">Tafazzin</fullName>
    </recommendedName>
</protein>
<sequence length="568" mass="63244">MPKKHQRFHFKPSSQAHHSLAGSNKNGVSGASGGSTTSVNDLISHLRRTQPPTAAEDGTAPRRLQSTLTPRSVHPSLRNLLELPETHSPRPRPGAYRTAIGSRPVRPTVGPATPESWLARNTNERPAGEISSDMDGDMEAIVYRLKRLPGATFPGNGKLLHLVFKKMALNWAWHLEYDGIFLSQLPIHVKELLLSYVAVFARGQPLNGHMKGLKPLFLTQQDYAQVTDEVEFEEENIVDRDSGIVRLDLGGAIGNWMSLRQLANELIVSKSSGSGAIGHEKEENIPSSWDEEVHDHNESSTATSSLNTAHTPSIPKELTQAMRFEKLRFLSLAHPTPAAASWTSLISLMSRLTTITHLSLAHWPTPTRTPGATNARIRHPQIHSLTFSYSGTDNYAALENNWAEAASVLRQLSRSTYCLKWLDLEGCAPWLPALNWAGKDPDGVPYRPGAVGPDWNGSWRDVEWISLAPGWIPNLVDDKDMLHASSRVVQTPDQADPPWREEEQRNARRLKKLDAYREQFQTALAARTNLRNIRKEGKGKWLQVSLGLDDVEHQIVKQLVGQDYALHE</sequence>
<organism evidence="2 3">
    <name type="scientific">Penicillium salamii</name>
    <dbReference type="NCBI Taxonomy" id="1612424"/>
    <lineage>
        <taxon>Eukaryota</taxon>
        <taxon>Fungi</taxon>
        <taxon>Dikarya</taxon>
        <taxon>Ascomycota</taxon>
        <taxon>Pezizomycotina</taxon>
        <taxon>Eurotiomycetes</taxon>
        <taxon>Eurotiomycetidae</taxon>
        <taxon>Eurotiales</taxon>
        <taxon>Aspergillaceae</taxon>
        <taxon>Penicillium</taxon>
    </lineage>
</organism>
<evidence type="ECO:0000313" key="3">
    <source>
        <dbReference type="Proteomes" id="UP001152649"/>
    </source>
</evidence>
<dbReference type="SUPFAM" id="SSF52047">
    <property type="entry name" value="RNI-like"/>
    <property type="match status" value="1"/>
</dbReference>
<evidence type="ECO:0000313" key="2">
    <source>
        <dbReference type="EMBL" id="CAG8369977.1"/>
    </source>
</evidence>